<name>A0A8S2GAB5_9BILA</name>
<evidence type="ECO:0000313" key="2">
    <source>
        <dbReference type="EMBL" id="CAF4525228.1"/>
    </source>
</evidence>
<comment type="caution">
    <text evidence="1">The sequence shown here is derived from an EMBL/GenBank/DDBJ whole genome shotgun (WGS) entry which is preliminary data.</text>
</comment>
<feature type="non-terminal residue" evidence="1">
    <location>
        <position position="1"/>
    </location>
</feature>
<reference evidence="1" key="1">
    <citation type="submission" date="2021-02" db="EMBL/GenBank/DDBJ databases">
        <authorList>
            <person name="Nowell W R."/>
        </authorList>
    </citation>
    <scope>NUCLEOTIDE SEQUENCE</scope>
</reference>
<organism evidence="1 3">
    <name type="scientific">Didymodactylos carnosus</name>
    <dbReference type="NCBI Taxonomy" id="1234261"/>
    <lineage>
        <taxon>Eukaryota</taxon>
        <taxon>Metazoa</taxon>
        <taxon>Spiralia</taxon>
        <taxon>Gnathifera</taxon>
        <taxon>Rotifera</taxon>
        <taxon>Eurotatoria</taxon>
        <taxon>Bdelloidea</taxon>
        <taxon>Philodinida</taxon>
        <taxon>Philodinidae</taxon>
        <taxon>Didymodactylos</taxon>
    </lineage>
</organism>
<protein>
    <submittedName>
        <fullName evidence="1">Uncharacterized protein</fullName>
    </submittedName>
</protein>
<feature type="non-terminal residue" evidence="1">
    <location>
        <position position="80"/>
    </location>
</feature>
<dbReference type="AlphaFoldDB" id="A0A8S2GAB5"/>
<accession>A0A8S2GAB5</accession>
<dbReference type="EMBL" id="CAJNOK010071163">
    <property type="protein sequence ID" value="CAF1663381.1"/>
    <property type="molecule type" value="Genomic_DNA"/>
</dbReference>
<gene>
    <name evidence="1" type="ORF">OVA965_LOCUS45400</name>
    <name evidence="2" type="ORF">TMI583_LOCUS48870</name>
</gene>
<dbReference type="Proteomes" id="UP000682733">
    <property type="component" value="Unassembled WGS sequence"/>
</dbReference>
<sequence>QARKNQRIPLYQLQIETIPGHGQFEITVGHDIVEQKFDIQKRRLSRINKYGHDSECIADKRPEFREICYCDNFVSNKKRE</sequence>
<proteinExistence type="predicted"/>
<dbReference type="EMBL" id="CAJOBA010102426">
    <property type="protein sequence ID" value="CAF4525228.1"/>
    <property type="molecule type" value="Genomic_DNA"/>
</dbReference>
<evidence type="ECO:0000313" key="1">
    <source>
        <dbReference type="EMBL" id="CAF1663381.1"/>
    </source>
</evidence>
<dbReference type="Proteomes" id="UP000677228">
    <property type="component" value="Unassembled WGS sequence"/>
</dbReference>
<evidence type="ECO:0000313" key="3">
    <source>
        <dbReference type="Proteomes" id="UP000677228"/>
    </source>
</evidence>